<comment type="caution">
    <text evidence="1">The sequence shown here is derived from an EMBL/GenBank/DDBJ whole genome shotgun (WGS) entry which is preliminary data.</text>
</comment>
<evidence type="ECO:0000313" key="2">
    <source>
        <dbReference type="Proteomes" id="UP001055879"/>
    </source>
</evidence>
<organism evidence="1 2">
    <name type="scientific">Arctium lappa</name>
    <name type="common">Greater burdock</name>
    <name type="synonym">Lappa major</name>
    <dbReference type="NCBI Taxonomy" id="4217"/>
    <lineage>
        <taxon>Eukaryota</taxon>
        <taxon>Viridiplantae</taxon>
        <taxon>Streptophyta</taxon>
        <taxon>Embryophyta</taxon>
        <taxon>Tracheophyta</taxon>
        <taxon>Spermatophyta</taxon>
        <taxon>Magnoliopsida</taxon>
        <taxon>eudicotyledons</taxon>
        <taxon>Gunneridae</taxon>
        <taxon>Pentapetalae</taxon>
        <taxon>asterids</taxon>
        <taxon>campanulids</taxon>
        <taxon>Asterales</taxon>
        <taxon>Asteraceae</taxon>
        <taxon>Carduoideae</taxon>
        <taxon>Cardueae</taxon>
        <taxon>Arctiinae</taxon>
        <taxon>Arctium</taxon>
    </lineage>
</organism>
<reference evidence="1 2" key="2">
    <citation type="journal article" date="2022" name="Mol. Ecol. Resour.">
        <title>The genomes of chicory, endive, great burdock and yacon provide insights into Asteraceae paleo-polyploidization history and plant inulin production.</title>
        <authorList>
            <person name="Fan W."/>
            <person name="Wang S."/>
            <person name="Wang H."/>
            <person name="Wang A."/>
            <person name="Jiang F."/>
            <person name="Liu H."/>
            <person name="Zhao H."/>
            <person name="Xu D."/>
            <person name="Zhang Y."/>
        </authorList>
    </citation>
    <scope>NUCLEOTIDE SEQUENCE [LARGE SCALE GENOMIC DNA]</scope>
    <source>
        <strain evidence="2">cv. Niubang</strain>
    </source>
</reference>
<gene>
    <name evidence="1" type="ORF">L6452_18131</name>
</gene>
<protein>
    <submittedName>
        <fullName evidence="1">Uncharacterized protein</fullName>
    </submittedName>
</protein>
<dbReference type="EMBL" id="CM042051">
    <property type="protein sequence ID" value="KAI3729471.1"/>
    <property type="molecule type" value="Genomic_DNA"/>
</dbReference>
<accession>A0ACB9C5B6</accession>
<sequence>MLPFKANCIDWTVHAEVEHNWFASSCKVNIEYYRHTDVSGLFFVIYVPLKKENGQMILVPFFQSQENIAGKISLEPVQGKKVEHNGIKIELLGQIGEFMCTFAT</sequence>
<evidence type="ECO:0000313" key="1">
    <source>
        <dbReference type="EMBL" id="KAI3729471.1"/>
    </source>
</evidence>
<name>A0ACB9C5B6_ARCLA</name>
<keyword evidence="2" id="KW-1185">Reference proteome</keyword>
<proteinExistence type="predicted"/>
<dbReference type="Proteomes" id="UP001055879">
    <property type="component" value="Linkage Group LG05"/>
</dbReference>
<reference evidence="2" key="1">
    <citation type="journal article" date="2022" name="Mol. Ecol. Resour.">
        <title>The genomes of chicory, endive, great burdock and yacon provide insights into Asteraceae palaeo-polyploidization history and plant inulin production.</title>
        <authorList>
            <person name="Fan W."/>
            <person name="Wang S."/>
            <person name="Wang H."/>
            <person name="Wang A."/>
            <person name="Jiang F."/>
            <person name="Liu H."/>
            <person name="Zhao H."/>
            <person name="Xu D."/>
            <person name="Zhang Y."/>
        </authorList>
    </citation>
    <scope>NUCLEOTIDE SEQUENCE [LARGE SCALE GENOMIC DNA]</scope>
    <source>
        <strain evidence="2">cv. Niubang</strain>
    </source>
</reference>